<dbReference type="InterPro" id="IPR024057">
    <property type="entry name" value="Nucleoplasmin_core_dom"/>
</dbReference>
<reference evidence="5" key="2">
    <citation type="submission" date="2025-09" db="UniProtKB">
        <authorList>
            <consortium name="Ensembl"/>
        </authorList>
    </citation>
    <scope>IDENTIFICATION</scope>
</reference>
<reference evidence="5" key="1">
    <citation type="submission" date="2025-08" db="UniProtKB">
        <authorList>
            <consortium name="Ensembl"/>
        </authorList>
    </citation>
    <scope>IDENTIFICATION</scope>
</reference>
<comment type="subcellular location">
    <subcellularLocation>
        <location evidence="1">Nucleus</location>
    </subcellularLocation>
</comment>
<dbReference type="GO" id="GO:0005730">
    <property type="term" value="C:nucleolus"/>
    <property type="evidence" value="ECO:0007669"/>
    <property type="project" value="TreeGrafter"/>
</dbReference>
<dbReference type="PANTHER" id="PTHR22747">
    <property type="entry name" value="NUCLEOPLASMIN"/>
    <property type="match status" value="1"/>
</dbReference>
<evidence type="ECO:0000259" key="4">
    <source>
        <dbReference type="Pfam" id="PF03066"/>
    </source>
</evidence>
<dbReference type="SUPFAM" id="SSF69203">
    <property type="entry name" value="Nucleoplasmin-like core domain"/>
    <property type="match status" value="1"/>
</dbReference>
<dbReference type="GeneTree" id="ENSGT00940000161418"/>
<keyword evidence="6" id="KW-1185">Reference proteome</keyword>
<evidence type="ECO:0000313" key="5">
    <source>
        <dbReference type="Ensembl" id="ENSPKIP00000023722.1"/>
    </source>
</evidence>
<dbReference type="GO" id="GO:0003723">
    <property type="term" value="F:RNA binding"/>
    <property type="evidence" value="ECO:0007669"/>
    <property type="project" value="TreeGrafter"/>
</dbReference>
<dbReference type="GO" id="GO:0005737">
    <property type="term" value="C:cytoplasm"/>
    <property type="evidence" value="ECO:0007669"/>
    <property type="project" value="TreeGrafter"/>
</dbReference>
<dbReference type="InterPro" id="IPR004301">
    <property type="entry name" value="Nucleoplasmin"/>
</dbReference>
<dbReference type="Pfam" id="PF03066">
    <property type="entry name" value="Nucleoplasmin"/>
    <property type="match status" value="1"/>
</dbReference>
<dbReference type="Proteomes" id="UP000261540">
    <property type="component" value="Unplaced"/>
</dbReference>
<feature type="domain" description="Nucleoplasmin core" evidence="4">
    <location>
        <begin position="34"/>
        <end position="132"/>
    </location>
</feature>
<dbReference type="GO" id="GO:0006338">
    <property type="term" value="P:chromatin remodeling"/>
    <property type="evidence" value="ECO:0007669"/>
    <property type="project" value="TreeGrafter"/>
</dbReference>
<dbReference type="Ensembl" id="ENSPKIT00000004412.1">
    <property type="protein sequence ID" value="ENSPKIP00000023722.1"/>
    <property type="gene ID" value="ENSPKIG00000007241.1"/>
</dbReference>
<dbReference type="InterPro" id="IPR036824">
    <property type="entry name" value="Nucleoplasmin_core_dom_sf"/>
</dbReference>
<dbReference type="GO" id="GO:0005654">
    <property type="term" value="C:nucleoplasm"/>
    <property type="evidence" value="ECO:0007669"/>
    <property type="project" value="TreeGrafter"/>
</dbReference>
<dbReference type="GO" id="GO:0003682">
    <property type="term" value="F:chromatin binding"/>
    <property type="evidence" value="ECO:0007669"/>
    <property type="project" value="TreeGrafter"/>
</dbReference>
<dbReference type="PANTHER" id="PTHR22747:SF39">
    <property type="entry name" value="NUCLEOPLASMIN CORE DOMAIN-CONTAINING PROTEIN"/>
    <property type="match status" value="1"/>
</dbReference>
<comment type="similarity">
    <text evidence="2">Belongs to the nucleoplasmin family.</text>
</comment>
<organism evidence="5 6">
    <name type="scientific">Paramormyrops kingsleyae</name>
    <dbReference type="NCBI Taxonomy" id="1676925"/>
    <lineage>
        <taxon>Eukaryota</taxon>
        <taxon>Metazoa</taxon>
        <taxon>Chordata</taxon>
        <taxon>Craniata</taxon>
        <taxon>Vertebrata</taxon>
        <taxon>Euteleostomi</taxon>
        <taxon>Actinopterygii</taxon>
        <taxon>Neopterygii</taxon>
        <taxon>Teleostei</taxon>
        <taxon>Osteoglossocephala</taxon>
        <taxon>Osteoglossomorpha</taxon>
        <taxon>Osteoglossiformes</taxon>
        <taxon>Mormyridae</taxon>
        <taxon>Paramormyrops</taxon>
    </lineage>
</organism>
<sequence length="147" mass="16188">MMLVMSSWRSEEPMQMEAFSDPASSSVLDTVCVIWGCELNGSKKTALFQVEDDLLEHQFFIHTICLSAESSNEMHVVEVKDSIANRSHAVPIATLCPTCLPMVSFSGFELVPPVTFTLSSGQGPVFIMGQHITCKYHGMSARRACLL</sequence>
<accession>A0A3B3RZ34</accession>
<proteinExistence type="inferred from homology"/>
<dbReference type="AlphaFoldDB" id="A0A3B3RZ34"/>
<name>A0A3B3RZ34_9TELE</name>
<protein>
    <submittedName>
        <fullName evidence="5">Nucleophosmin/nucleoplasmin, 2a</fullName>
    </submittedName>
</protein>
<keyword evidence="3" id="KW-0539">Nucleus</keyword>
<dbReference type="GO" id="GO:0042393">
    <property type="term" value="F:histone binding"/>
    <property type="evidence" value="ECO:0007669"/>
    <property type="project" value="TreeGrafter"/>
</dbReference>
<evidence type="ECO:0000256" key="3">
    <source>
        <dbReference type="ARBA" id="ARBA00023242"/>
    </source>
</evidence>
<evidence type="ECO:0000256" key="1">
    <source>
        <dbReference type="ARBA" id="ARBA00004123"/>
    </source>
</evidence>
<evidence type="ECO:0000313" key="6">
    <source>
        <dbReference type="Proteomes" id="UP000261540"/>
    </source>
</evidence>
<dbReference type="Gene3D" id="2.60.120.340">
    <property type="entry name" value="Nucleoplasmin core domain"/>
    <property type="match status" value="1"/>
</dbReference>
<evidence type="ECO:0000256" key="2">
    <source>
        <dbReference type="ARBA" id="ARBA00010744"/>
    </source>
</evidence>